<feature type="transmembrane region" description="Helical" evidence="4">
    <location>
        <begin position="247"/>
        <end position="264"/>
    </location>
</feature>
<keyword evidence="4" id="KW-0812">Transmembrane</keyword>
<dbReference type="Proteomes" id="UP000178612">
    <property type="component" value="Unassembled WGS sequence"/>
</dbReference>
<evidence type="ECO:0000256" key="2">
    <source>
        <dbReference type="ARBA" id="ARBA00022803"/>
    </source>
</evidence>
<accession>A0A1G2T214</accession>
<feature type="transmembrane region" description="Helical" evidence="4">
    <location>
        <begin position="218"/>
        <end position="235"/>
    </location>
</feature>
<evidence type="ECO:0000256" key="1">
    <source>
        <dbReference type="ARBA" id="ARBA00022737"/>
    </source>
</evidence>
<sequence length="759" mass="81155">MQQSHGFSFWIIAGLIFLLPIFFIPGGALSLGVAKSALLIFASALATLVFVVESWQEGKIIMPKHPIILMIAALPAVYFLSALLATPASLSLFGYNFEAGTFGFMLLIAALLVLASLLTSLTSRALRVLAAFFISFAILAVLVVINVLFGPSTLLGASKMGNPLGNFTDLSVAFGLLSAFSALVIGTLPTRGLARFILYTVFLLSTALLVVVGFSTGFALALVASVSIILYFSIIDKVDRESKGGKGRMWMPIILGVVSLVFLINPNVSADKTLSNLVSGYFGIQNTDVRPSFSATLGISKAVLSQTALLGSGPNTFGSDWLIYRPRGLNETPFWGVTFPFGAGFLPTQIATTGILGSALWFVFFIVLIVLGARALGRTPESRAERFSLTATLLISIYLWAASFFYAPSAAMIVLASVFTGIFIALLRETGIISTYVLDIRRSSQVYLGSAVILTLVVLGAAAIGWTGYQKTFAAYHFNRAVRLSNVEGTPFSDIETSLVKAINLSPADVYFVALSRLNFVRAQIVANSTTGTPEENRAVFDESIRRSIEAARLAVDANPAGFENWVAFGTIYAALTPEPLAVEGAYENALFAYNEAARRNPANPELPLLLSRLELNKGNADAARSYIRKAIALKQDYADAYLMLAQLEVSAGNTAAAIASAENLAILVPDNPGIHFELGLLKFSSKDYKGASESLGRALALSPDYANARYYLGLSLANLGHFAEAQAQLESLEVSNPENADLKAALEAVKKNKVPAAR</sequence>
<name>A0A1G2T214_9BACT</name>
<feature type="transmembrane region" description="Helical" evidence="4">
    <location>
        <begin position="384"/>
        <end position="401"/>
    </location>
</feature>
<keyword evidence="1" id="KW-0677">Repeat</keyword>
<dbReference type="Pfam" id="PF14559">
    <property type="entry name" value="TPR_19"/>
    <property type="match status" value="2"/>
</dbReference>
<dbReference type="InterPro" id="IPR011990">
    <property type="entry name" value="TPR-like_helical_dom_sf"/>
</dbReference>
<dbReference type="SUPFAM" id="SSF48452">
    <property type="entry name" value="TPR-like"/>
    <property type="match status" value="1"/>
</dbReference>
<dbReference type="AlphaFoldDB" id="A0A1G2T214"/>
<evidence type="ECO:0000313" key="6">
    <source>
        <dbReference type="Proteomes" id="UP000178612"/>
    </source>
</evidence>
<feature type="transmembrane region" description="Helical" evidence="4">
    <location>
        <begin position="37"/>
        <end position="55"/>
    </location>
</feature>
<gene>
    <name evidence="5" type="ORF">A2758_01700</name>
</gene>
<dbReference type="GO" id="GO:0009279">
    <property type="term" value="C:cell outer membrane"/>
    <property type="evidence" value="ECO:0007669"/>
    <property type="project" value="TreeGrafter"/>
</dbReference>
<dbReference type="PROSITE" id="PS50005">
    <property type="entry name" value="TPR"/>
    <property type="match status" value="1"/>
</dbReference>
<comment type="caution">
    <text evidence="5">The sequence shown here is derived from an EMBL/GenBank/DDBJ whole genome shotgun (WGS) entry which is preliminary data.</text>
</comment>
<proteinExistence type="predicted"/>
<dbReference type="PANTHER" id="PTHR44858">
    <property type="entry name" value="TETRATRICOPEPTIDE REPEAT PROTEIN 6"/>
    <property type="match status" value="1"/>
</dbReference>
<feature type="transmembrane region" description="Helical" evidence="4">
    <location>
        <begin position="102"/>
        <end position="121"/>
    </location>
</feature>
<dbReference type="EMBL" id="MHVJ01000013">
    <property type="protein sequence ID" value="OHA91172.1"/>
    <property type="molecule type" value="Genomic_DNA"/>
</dbReference>
<feature type="transmembrane region" description="Helical" evidence="4">
    <location>
        <begin position="67"/>
        <end position="90"/>
    </location>
</feature>
<feature type="transmembrane region" description="Helical" evidence="4">
    <location>
        <begin position="128"/>
        <end position="150"/>
    </location>
</feature>
<evidence type="ECO:0000313" key="5">
    <source>
        <dbReference type="EMBL" id="OHA91172.1"/>
    </source>
</evidence>
<feature type="transmembrane region" description="Helical" evidence="4">
    <location>
        <begin position="196"/>
        <end position="212"/>
    </location>
</feature>
<keyword evidence="2 3" id="KW-0802">TPR repeat</keyword>
<feature type="transmembrane region" description="Helical" evidence="4">
    <location>
        <begin position="350"/>
        <end position="372"/>
    </location>
</feature>
<feature type="repeat" description="TPR" evidence="3">
    <location>
        <begin position="673"/>
        <end position="706"/>
    </location>
</feature>
<keyword evidence="4" id="KW-0472">Membrane</keyword>
<feature type="transmembrane region" description="Helical" evidence="4">
    <location>
        <begin position="170"/>
        <end position="189"/>
    </location>
</feature>
<feature type="transmembrane region" description="Helical" evidence="4">
    <location>
        <begin position="407"/>
        <end position="427"/>
    </location>
</feature>
<feature type="transmembrane region" description="Helical" evidence="4">
    <location>
        <begin position="447"/>
        <end position="469"/>
    </location>
</feature>
<dbReference type="InterPro" id="IPR019734">
    <property type="entry name" value="TPR_rpt"/>
</dbReference>
<dbReference type="GO" id="GO:0046813">
    <property type="term" value="P:receptor-mediated virion attachment to host cell"/>
    <property type="evidence" value="ECO:0007669"/>
    <property type="project" value="TreeGrafter"/>
</dbReference>
<organism evidence="5 6">
    <name type="scientific">Candidatus Zambryskibacteria bacterium RIFCSPHIGHO2_01_FULL_49_18</name>
    <dbReference type="NCBI Taxonomy" id="1802740"/>
    <lineage>
        <taxon>Bacteria</taxon>
        <taxon>Candidatus Zambryskiibacteriota</taxon>
    </lineage>
</organism>
<keyword evidence="4" id="KW-1133">Transmembrane helix</keyword>
<dbReference type="SMART" id="SM00028">
    <property type="entry name" value="TPR"/>
    <property type="match status" value="4"/>
</dbReference>
<feature type="transmembrane region" description="Helical" evidence="4">
    <location>
        <begin position="7"/>
        <end position="31"/>
    </location>
</feature>
<dbReference type="Gene3D" id="1.25.40.10">
    <property type="entry name" value="Tetratricopeptide repeat domain"/>
    <property type="match status" value="1"/>
</dbReference>
<dbReference type="PANTHER" id="PTHR44858:SF1">
    <property type="entry name" value="UDP-N-ACETYLGLUCOSAMINE--PEPTIDE N-ACETYLGLUCOSAMINYLTRANSFERASE SPINDLY-RELATED"/>
    <property type="match status" value="1"/>
</dbReference>
<evidence type="ECO:0000256" key="4">
    <source>
        <dbReference type="SAM" id="Phobius"/>
    </source>
</evidence>
<reference evidence="5 6" key="1">
    <citation type="journal article" date="2016" name="Nat. Commun.">
        <title>Thousands of microbial genomes shed light on interconnected biogeochemical processes in an aquifer system.</title>
        <authorList>
            <person name="Anantharaman K."/>
            <person name="Brown C.T."/>
            <person name="Hug L.A."/>
            <person name="Sharon I."/>
            <person name="Castelle C.J."/>
            <person name="Probst A.J."/>
            <person name="Thomas B.C."/>
            <person name="Singh A."/>
            <person name="Wilkins M.J."/>
            <person name="Karaoz U."/>
            <person name="Brodie E.L."/>
            <person name="Williams K.H."/>
            <person name="Hubbard S.S."/>
            <person name="Banfield J.F."/>
        </authorList>
    </citation>
    <scope>NUCLEOTIDE SEQUENCE [LARGE SCALE GENOMIC DNA]</scope>
</reference>
<evidence type="ECO:0000256" key="3">
    <source>
        <dbReference type="PROSITE-ProRule" id="PRU00339"/>
    </source>
</evidence>
<protein>
    <submittedName>
        <fullName evidence="5">Uncharacterized protein</fullName>
    </submittedName>
</protein>
<dbReference type="InterPro" id="IPR050498">
    <property type="entry name" value="Ycf3"/>
</dbReference>